<sequence length="451" mass="49517">MTKRNQMHLMLQTGIVGNHHGAWRRPRSRVEDAHGLAFHAWIARLAENAKLDAVFVADGLSTMGGHRYAPRSFLEPFTLLAALAGQTSKVGLVATASTSFSEPYNLARQFASLDHLSNGRAAWNIVTSFLGEENFGSEPLPPAEQRYARAAEYLDVSMALWDSWKPGSLVIDRDSGIYARDDLVREINHEGEFFSVKGPLNVARSPQGRPVLVQAGSSELGKNLAAQYAEVVFTAQQSLEGAKAFYRDIKARVAAHGRNPDTVKVLVGATPLIAPTKEEAGDLRRELAALIHEDFGRERISKRLGGADLSQVGLDEQIPPSLLPGGETVERIKSRFDVYRRLAVDEKRTLRELIEVEATSSGHWVFEGSPQSIAEELITIFDAGAADGFILLPTYAPEGIELLTGGVVPLLQERGYFRTEYQGDTLRSHLGLDDFPDQFLHAQQHRSGANA</sequence>
<dbReference type="NCBIfam" id="TIGR03860">
    <property type="entry name" value="FMN_nitrolo"/>
    <property type="match status" value="1"/>
</dbReference>
<dbReference type="Pfam" id="PF00296">
    <property type="entry name" value="Bac_luciferase"/>
    <property type="match status" value="1"/>
</dbReference>
<feature type="domain" description="Luciferase-like" evidence="7">
    <location>
        <begin position="34"/>
        <end position="384"/>
    </location>
</feature>
<dbReference type="PANTHER" id="PTHR30011">
    <property type="entry name" value="ALKANESULFONATE MONOOXYGENASE-RELATED"/>
    <property type="match status" value="1"/>
</dbReference>
<comment type="similarity">
    <text evidence="5">Belongs to the NtaA/SnaA/DszA monooxygenase family.</text>
</comment>
<feature type="binding site" evidence="6">
    <location>
        <position position="147"/>
    </location>
    <ligand>
        <name>FMN</name>
        <dbReference type="ChEBI" id="CHEBI:58210"/>
    </ligand>
</feature>
<gene>
    <name evidence="8" type="ORF">P73_4085</name>
</gene>
<dbReference type="STRING" id="1208324.P73_4085"/>
<dbReference type="CDD" id="cd01095">
    <property type="entry name" value="Nitrilotriacetate_monoxgenase"/>
    <property type="match status" value="1"/>
</dbReference>
<dbReference type="GO" id="GO:0004497">
    <property type="term" value="F:monooxygenase activity"/>
    <property type="evidence" value="ECO:0007669"/>
    <property type="project" value="UniProtKB-KW"/>
</dbReference>
<feature type="binding site" evidence="6">
    <location>
        <position position="95"/>
    </location>
    <ligand>
        <name>FMN</name>
        <dbReference type="ChEBI" id="CHEBI:58210"/>
    </ligand>
</feature>
<dbReference type="InterPro" id="IPR011251">
    <property type="entry name" value="Luciferase-like_dom"/>
</dbReference>
<keyword evidence="2 6" id="KW-0288">FMN</keyword>
<reference evidence="8 9" key="1">
    <citation type="journal article" date="2014" name="Int. J. Syst. Evol. Microbiol.">
        <title>Celeribacter indicus sp. nov., a polycyclic aromatic hydrocarbon-degrading bacterium from deep-sea sediment and reclassification of Huaishuia halophila as Celeribacter halophilus comb. nov.</title>
        <authorList>
            <person name="Lai Q."/>
            <person name="Cao J."/>
            <person name="Yuan J."/>
            <person name="Li F."/>
            <person name="Shao Z."/>
        </authorList>
    </citation>
    <scope>NUCLEOTIDE SEQUENCE [LARGE SCALE GENOMIC DNA]</scope>
    <source>
        <strain evidence="8">P73</strain>
    </source>
</reference>
<evidence type="ECO:0000256" key="1">
    <source>
        <dbReference type="ARBA" id="ARBA00022630"/>
    </source>
</evidence>
<dbReference type="Proteomes" id="UP000031521">
    <property type="component" value="Chromosome"/>
</dbReference>
<dbReference type="InterPro" id="IPR016215">
    <property type="entry name" value="NTA_MOA"/>
</dbReference>
<evidence type="ECO:0000256" key="5">
    <source>
        <dbReference type="ARBA" id="ARBA00033748"/>
    </source>
</evidence>
<dbReference type="InterPro" id="IPR036661">
    <property type="entry name" value="Luciferase-like_sf"/>
</dbReference>
<evidence type="ECO:0000256" key="6">
    <source>
        <dbReference type="PIRSR" id="PIRSR000337-1"/>
    </source>
</evidence>
<keyword evidence="1 6" id="KW-0285">Flavoprotein</keyword>
<dbReference type="AlphaFoldDB" id="A0A0B5E5X8"/>
<organism evidence="8 9">
    <name type="scientific">Celeribacter indicus</name>
    <dbReference type="NCBI Taxonomy" id="1208324"/>
    <lineage>
        <taxon>Bacteria</taxon>
        <taxon>Pseudomonadati</taxon>
        <taxon>Pseudomonadota</taxon>
        <taxon>Alphaproteobacteria</taxon>
        <taxon>Rhodobacterales</taxon>
        <taxon>Roseobacteraceae</taxon>
        <taxon>Celeribacter</taxon>
    </lineage>
</organism>
<dbReference type="PANTHER" id="PTHR30011:SF16">
    <property type="entry name" value="C2H2 FINGER DOMAIN TRANSCRIPTION FACTOR (EUROFUNG)-RELATED"/>
    <property type="match status" value="1"/>
</dbReference>
<dbReference type="GO" id="GO:0016705">
    <property type="term" value="F:oxidoreductase activity, acting on paired donors, with incorporation or reduction of molecular oxygen"/>
    <property type="evidence" value="ECO:0007669"/>
    <property type="project" value="InterPro"/>
</dbReference>
<evidence type="ECO:0000259" key="7">
    <source>
        <dbReference type="Pfam" id="PF00296"/>
    </source>
</evidence>
<dbReference type="RefSeq" id="WP_074743103.1">
    <property type="nucleotide sequence ID" value="NZ_CP004393.1"/>
</dbReference>
<evidence type="ECO:0000256" key="3">
    <source>
        <dbReference type="ARBA" id="ARBA00023002"/>
    </source>
</evidence>
<accession>A0A0B5E5X8</accession>
<evidence type="ECO:0000313" key="9">
    <source>
        <dbReference type="Proteomes" id="UP000031521"/>
    </source>
</evidence>
<dbReference type="Gene3D" id="3.20.20.30">
    <property type="entry name" value="Luciferase-like domain"/>
    <property type="match status" value="1"/>
</dbReference>
<dbReference type="EMBL" id="CP004393">
    <property type="protein sequence ID" value="AJE48800.1"/>
    <property type="molecule type" value="Genomic_DNA"/>
</dbReference>
<feature type="binding site" evidence="6">
    <location>
        <position position="217"/>
    </location>
    <ligand>
        <name>FMN</name>
        <dbReference type="ChEBI" id="CHEBI:58210"/>
    </ligand>
</feature>
<dbReference type="KEGG" id="cid:P73_4085"/>
<name>A0A0B5E5X8_9RHOB</name>
<dbReference type="SUPFAM" id="SSF51679">
    <property type="entry name" value="Bacterial luciferase-like"/>
    <property type="match status" value="1"/>
</dbReference>
<feature type="binding site" evidence="6">
    <location>
        <position position="58"/>
    </location>
    <ligand>
        <name>FMN</name>
        <dbReference type="ChEBI" id="CHEBI:58210"/>
    </ligand>
</feature>
<keyword evidence="3" id="KW-0560">Oxidoreductase</keyword>
<dbReference type="InterPro" id="IPR051260">
    <property type="entry name" value="Diverse_substr_monoxygenases"/>
</dbReference>
<evidence type="ECO:0000256" key="4">
    <source>
        <dbReference type="ARBA" id="ARBA00023033"/>
    </source>
</evidence>
<dbReference type="HOGENOM" id="CLU_022256_1_2_5"/>
<feature type="binding site" evidence="6">
    <location>
        <position position="218"/>
    </location>
    <ligand>
        <name>FMN</name>
        <dbReference type="ChEBI" id="CHEBI:58210"/>
    </ligand>
</feature>
<proteinExistence type="inferred from homology"/>
<dbReference type="PIRSF" id="PIRSF000337">
    <property type="entry name" value="NTA_MOA"/>
    <property type="match status" value="1"/>
</dbReference>
<evidence type="ECO:0000256" key="2">
    <source>
        <dbReference type="ARBA" id="ARBA00022643"/>
    </source>
</evidence>
<keyword evidence="4 8" id="KW-0503">Monooxygenase</keyword>
<keyword evidence="9" id="KW-1185">Reference proteome</keyword>
<protein>
    <submittedName>
        <fullName evidence="8">FMN-dependent oxidoreductase, nitrilotriacetate monooxygenase</fullName>
    </submittedName>
</protein>
<evidence type="ECO:0000313" key="8">
    <source>
        <dbReference type="EMBL" id="AJE48800.1"/>
    </source>
</evidence>